<feature type="non-terminal residue" evidence="2">
    <location>
        <position position="77"/>
    </location>
</feature>
<evidence type="ECO:0000256" key="1">
    <source>
        <dbReference type="SAM" id="MobiDB-lite"/>
    </source>
</evidence>
<comment type="caution">
    <text evidence="2">The sequence shown here is derived from an EMBL/GenBank/DDBJ whole genome shotgun (WGS) entry which is preliminary data.</text>
</comment>
<accession>A0A0L0UWX7</accession>
<protein>
    <submittedName>
        <fullName evidence="2">Uncharacterized protein</fullName>
    </submittedName>
</protein>
<dbReference type="PROSITE" id="PS51257">
    <property type="entry name" value="PROKAR_LIPOPROTEIN"/>
    <property type="match status" value="1"/>
</dbReference>
<reference evidence="3" key="1">
    <citation type="submission" date="2014-03" db="EMBL/GenBank/DDBJ databases">
        <title>The Genome Sequence of Puccinia striiformis f. sp. tritici PST-78.</title>
        <authorList>
            <consortium name="The Broad Institute Genome Sequencing Platform"/>
            <person name="Cuomo C."/>
            <person name="Hulbert S."/>
            <person name="Chen X."/>
            <person name="Walker B."/>
            <person name="Young S.K."/>
            <person name="Zeng Q."/>
            <person name="Gargeya S."/>
            <person name="Fitzgerald M."/>
            <person name="Haas B."/>
            <person name="Abouelleil A."/>
            <person name="Alvarado L."/>
            <person name="Arachchi H.M."/>
            <person name="Berlin A.M."/>
            <person name="Chapman S.B."/>
            <person name="Goldberg J."/>
            <person name="Griggs A."/>
            <person name="Gujja S."/>
            <person name="Hansen M."/>
            <person name="Howarth C."/>
            <person name="Imamovic A."/>
            <person name="Larimer J."/>
            <person name="McCowan C."/>
            <person name="Montmayeur A."/>
            <person name="Murphy C."/>
            <person name="Neiman D."/>
            <person name="Pearson M."/>
            <person name="Priest M."/>
            <person name="Roberts A."/>
            <person name="Saif S."/>
            <person name="Shea T."/>
            <person name="Sisk P."/>
            <person name="Sykes S."/>
            <person name="Wortman J."/>
            <person name="Nusbaum C."/>
            <person name="Birren B."/>
        </authorList>
    </citation>
    <scope>NUCLEOTIDE SEQUENCE [LARGE SCALE GENOMIC DNA]</scope>
    <source>
        <strain evidence="3">race PST-78</strain>
    </source>
</reference>
<dbReference type="Proteomes" id="UP000054564">
    <property type="component" value="Unassembled WGS sequence"/>
</dbReference>
<evidence type="ECO:0000313" key="2">
    <source>
        <dbReference type="EMBL" id="KNE91542.1"/>
    </source>
</evidence>
<sequence length="77" mass="8347">MVVRQDVGLSCPTGSSCPSTAQTSQSDDSSDGYVQESLGHAGPRTCWTGMSDQLIEALVVVWFKEWRGMRGKGRVII</sequence>
<name>A0A0L0UWX7_9BASI</name>
<evidence type="ECO:0000313" key="3">
    <source>
        <dbReference type="Proteomes" id="UP000054564"/>
    </source>
</evidence>
<dbReference type="EMBL" id="AJIL01000198">
    <property type="protein sequence ID" value="KNE91542.1"/>
    <property type="molecule type" value="Genomic_DNA"/>
</dbReference>
<gene>
    <name evidence="2" type="ORF">PSTG_15032</name>
</gene>
<organism evidence="2 3">
    <name type="scientific">Puccinia striiformis f. sp. tritici PST-78</name>
    <dbReference type="NCBI Taxonomy" id="1165861"/>
    <lineage>
        <taxon>Eukaryota</taxon>
        <taxon>Fungi</taxon>
        <taxon>Dikarya</taxon>
        <taxon>Basidiomycota</taxon>
        <taxon>Pucciniomycotina</taxon>
        <taxon>Pucciniomycetes</taxon>
        <taxon>Pucciniales</taxon>
        <taxon>Pucciniaceae</taxon>
        <taxon>Puccinia</taxon>
    </lineage>
</organism>
<dbReference type="AlphaFoldDB" id="A0A0L0UWX7"/>
<keyword evidence="3" id="KW-1185">Reference proteome</keyword>
<proteinExistence type="predicted"/>
<feature type="region of interest" description="Disordered" evidence="1">
    <location>
        <begin position="1"/>
        <end position="37"/>
    </location>
</feature>